<evidence type="ECO:0000313" key="2">
    <source>
        <dbReference type="EMBL" id="BAW27073.1"/>
    </source>
</evidence>
<keyword evidence="2" id="KW-0614">Plasmid</keyword>
<dbReference type="Gene3D" id="3.90.226.10">
    <property type="entry name" value="2-enoyl-CoA Hydratase, Chain A, domain 1"/>
    <property type="match status" value="1"/>
</dbReference>
<dbReference type="Proteomes" id="UP000218731">
    <property type="component" value="Plasmid pKF715A"/>
</dbReference>
<accession>A0A1L7NNS2</accession>
<keyword evidence="1" id="KW-0732">Signal</keyword>
<organism evidence="2 3">
    <name type="scientific">Pseudomonas putida</name>
    <name type="common">Arthrobacter siderocapsulatus</name>
    <dbReference type="NCBI Taxonomy" id="303"/>
    <lineage>
        <taxon>Bacteria</taxon>
        <taxon>Pseudomonadati</taxon>
        <taxon>Pseudomonadota</taxon>
        <taxon>Gammaproteobacteria</taxon>
        <taxon>Pseudomonadales</taxon>
        <taxon>Pseudomonadaceae</taxon>
        <taxon>Pseudomonas</taxon>
    </lineage>
</organism>
<name>A0A1L7NNS2_PSEPU</name>
<dbReference type="AlphaFoldDB" id="A0A1L7NNS2"/>
<dbReference type="EMBL" id="AP015030">
    <property type="protein sequence ID" value="BAW27073.1"/>
    <property type="molecule type" value="Genomic_DNA"/>
</dbReference>
<feature type="chain" id="PRO_5012634518" evidence="1">
    <location>
        <begin position="23"/>
        <end position="348"/>
    </location>
</feature>
<dbReference type="InterPro" id="IPR029045">
    <property type="entry name" value="ClpP/crotonase-like_dom_sf"/>
</dbReference>
<dbReference type="SUPFAM" id="SSF52096">
    <property type="entry name" value="ClpP/crotonase"/>
    <property type="match status" value="1"/>
</dbReference>
<geneLocation type="plasmid" evidence="3">
    <name>pkf715a dna</name>
</geneLocation>
<evidence type="ECO:0000313" key="3">
    <source>
        <dbReference type="Proteomes" id="UP000218731"/>
    </source>
</evidence>
<gene>
    <name evidence="2" type="ORF">KF715C_pA5680</name>
</gene>
<reference evidence="2 3" key="1">
    <citation type="submission" date="2015-11" db="EMBL/GenBank/DDBJ databases">
        <title>Complete genome sequencing of a biphenyl-degrading bacterium, Pseudomonas putida KF715 (=NBRC110667).</title>
        <authorList>
            <person name="Suenaga H."/>
            <person name="Fujihara N."/>
            <person name="Watanabe T."/>
            <person name="Hirose J."/>
            <person name="Kimura N."/>
            <person name="Yamazoe A."/>
            <person name="Hosoyama A."/>
            <person name="Shimodaira J."/>
            <person name="Furukawa K."/>
        </authorList>
    </citation>
    <scope>NUCLEOTIDE SEQUENCE [LARGE SCALE GENOMIC DNA]</scope>
    <source>
        <strain evidence="2 3">KF715</strain>
        <plasmid evidence="3">Plasmid pkf715a dna</plasmid>
    </source>
</reference>
<evidence type="ECO:0000256" key="1">
    <source>
        <dbReference type="SAM" id="SignalP"/>
    </source>
</evidence>
<sequence length="348" mass="36789">MNLKRVLSPFIFATAFTSFVSAAEPSIQAVTFKHPDGRSAPAEIYIDGEITPALPRQLASALGANQIERATIYINSVGGDLQAGLELGEFIRKLGFNTAIGRRGHAQGKPVPGSCQSACLLVFAGGVYRFADSTAYFGIHRFFSRQSGPQDLALGQVLSAAITGYLIKMDVSPKLFQRMVGAGAVLQKLPVEEAVALNLVNNGSHPATWVIVGRGGEVFLQGEQKTWNGTGRMLIACSRGGGLQVTAQYDADLNTSKILAETKHIALRLDAGFVGIDPKTLVGATAIEDGFLTTRFSATAGTAGAIGSATSIGFAWLPVGSSVFYGYDIPTSQHRDLVFSFASHCSKL</sequence>
<feature type="signal peptide" evidence="1">
    <location>
        <begin position="1"/>
        <end position="22"/>
    </location>
</feature>
<proteinExistence type="predicted"/>
<protein>
    <submittedName>
        <fullName evidence="2">Uncharacterized protein</fullName>
    </submittedName>
</protein>